<proteinExistence type="predicted"/>
<evidence type="ECO:0000313" key="5">
    <source>
        <dbReference type="EMBL" id="QMS97988.1"/>
    </source>
</evidence>
<feature type="chain" id="PRO_5044656344" evidence="2">
    <location>
        <begin position="20"/>
        <end position="258"/>
    </location>
</feature>
<dbReference type="NCBIfam" id="TIGR04183">
    <property type="entry name" value="Por_Secre_tail"/>
    <property type="match status" value="1"/>
</dbReference>
<dbReference type="Proteomes" id="UP000515349">
    <property type="component" value="Chromosome"/>
</dbReference>
<gene>
    <name evidence="5" type="ORF">H1R16_09750</name>
    <name evidence="4" type="ORF">H2507_05715</name>
</gene>
<dbReference type="AlphaFoldDB" id="A0A7D7QRS2"/>
<reference evidence="7" key="2">
    <citation type="submission" date="2020-07" db="EMBL/GenBank/DDBJ databases">
        <title>Flavobacterium sp. xlx-214.</title>
        <authorList>
            <person name="Yang C."/>
        </authorList>
    </citation>
    <scope>NUCLEOTIDE SEQUENCE [LARGE SCALE GENOMIC DNA]</scope>
    <source>
        <strain evidence="7">CX-624</strain>
    </source>
</reference>
<dbReference type="Proteomes" id="UP000539710">
    <property type="component" value="Unassembled WGS sequence"/>
</dbReference>
<evidence type="ECO:0000256" key="1">
    <source>
        <dbReference type="ARBA" id="ARBA00022729"/>
    </source>
</evidence>
<evidence type="ECO:0000313" key="7">
    <source>
        <dbReference type="Proteomes" id="UP000539710"/>
    </source>
</evidence>
<feature type="signal peptide" evidence="2">
    <location>
        <begin position="1"/>
        <end position="19"/>
    </location>
</feature>
<evidence type="ECO:0000313" key="6">
    <source>
        <dbReference type="Proteomes" id="UP000515349"/>
    </source>
</evidence>
<evidence type="ECO:0000259" key="3">
    <source>
        <dbReference type="Pfam" id="PF18962"/>
    </source>
</evidence>
<keyword evidence="1 2" id="KW-0732">Signal</keyword>
<dbReference type="Pfam" id="PF18962">
    <property type="entry name" value="Por_Secre_tail"/>
    <property type="match status" value="1"/>
</dbReference>
<evidence type="ECO:0000256" key="2">
    <source>
        <dbReference type="SAM" id="SignalP"/>
    </source>
</evidence>
<accession>A0A7D7QRS2</accession>
<organism evidence="5 6">
    <name type="scientific">Marnyiella aurantia</name>
    <dbReference type="NCBI Taxonomy" id="2758037"/>
    <lineage>
        <taxon>Bacteria</taxon>
        <taxon>Pseudomonadati</taxon>
        <taxon>Bacteroidota</taxon>
        <taxon>Flavobacteriia</taxon>
        <taxon>Flavobacteriales</taxon>
        <taxon>Weeksellaceae</taxon>
        <taxon>Marnyiella</taxon>
    </lineage>
</organism>
<dbReference type="EMBL" id="CP059472">
    <property type="protein sequence ID" value="QMS97988.1"/>
    <property type="molecule type" value="Genomic_DNA"/>
</dbReference>
<dbReference type="RefSeq" id="WP_181886726.1">
    <property type="nucleotide sequence ID" value="NZ_CP059472.1"/>
</dbReference>
<sequence length="258" mass="27342">MKKFFTILGIATMAIYASAQGTETFTTQTALTSSYADGTFTSETPGVVVNFQHSRDEGLGTVDDYAINGKGIMLRRSDEPSYVEFIIPTGVGQFSFNYRKAFTGGTNNRVLAVFVNGVQQATTPTFGAAGADATINYFVTTINQAGPVTVRISYPTGTAAGNKQVTVDNVAWSANGSTLAVTDVINAKNAFVQNTQVTDAIHFGAKADVQIYNMNGQVVKTASVSNTRALDASDLQPGMYIVTGSVEGQPVSQKILKK</sequence>
<name>A0A7D7QRS2_9FLAO</name>
<evidence type="ECO:0000313" key="4">
    <source>
        <dbReference type="EMBL" id="MBA5246658.1"/>
    </source>
</evidence>
<dbReference type="InterPro" id="IPR026444">
    <property type="entry name" value="Secre_tail"/>
</dbReference>
<feature type="domain" description="Secretion system C-terminal sorting" evidence="3">
    <location>
        <begin position="201"/>
        <end position="255"/>
    </location>
</feature>
<keyword evidence="7" id="KW-1185">Reference proteome</keyword>
<dbReference type="KEGG" id="cbau:H1R16_09750"/>
<dbReference type="EMBL" id="JACEUX010000001">
    <property type="protein sequence ID" value="MBA5246658.1"/>
    <property type="molecule type" value="Genomic_DNA"/>
</dbReference>
<reference evidence="4" key="3">
    <citation type="submission" date="2020-07" db="EMBL/GenBank/DDBJ databases">
        <authorList>
            <person name="Yang C."/>
        </authorList>
    </citation>
    <scope>NUCLEOTIDE SEQUENCE</scope>
    <source>
        <strain evidence="4">Cx-624</strain>
    </source>
</reference>
<reference evidence="5 6" key="1">
    <citation type="submission" date="2020-07" db="EMBL/GenBank/DDBJ databases">
        <title>Chryseobacterium sp.cx-624.</title>
        <authorList>
            <person name="Yang C."/>
        </authorList>
    </citation>
    <scope>NUCLEOTIDE SEQUENCE [LARGE SCALE GENOMIC DNA]</scope>
    <source>
        <strain evidence="5">Cx-624</strain>
        <strain evidence="6">cx-624</strain>
    </source>
</reference>
<protein>
    <submittedName>
        <fullName evidence="5">T9SS type A sorting domain-containing protein</fullName>
    </submittedName>
</protein>